<dbReference type="PROSITE" id="PS51762">
    <property type="entry name" value="GH16_2"/>
    <property type="match status" value="1"/>
</dbReference>
<name>A0ABW6MMZ3_9ACTN</name>
<dbReference type="RefSeq" id="WP_388115550.1">
    <property type="nucleotide sequence ID" value="NZ_JBIAHM010000035.1"/>
</dbReference>
<dbReference type="CDD" id="cd02182">
    <property type="entry name" value="GH16_Strep_laminarinase_like"/>
    <property type="match status" value="1"/>
</dbReference>
<dbReference type="PANTHER" id="PTHR10963">
    <property type="entry name" value="GLYCOSYL HYDROLASE-RELATED"/>
    <property type="match status" value="1"/>
</dbReference>
<comment type="similarity">
    <text evidence="1">Belongs to the glycosyl hydrolase 16 family.</text>
</comment>
<protein>
    <submittedName>
        <fullName evidence="6">Glycoside hydrolase family 16 protein</fullName>
    </submittedName>
</protein>
<dbReference type="EMBL" id="JBIAHM010000035">
    <property type="protein sequence ID" value="MFE9606788.1"/>
    <property type="molecule type" value="Genomic_DNA"/>
</dbReference>
<feature type="domain" description="GH16" evidence="4">
    <location>
        <begin position="1"/>
        <end position="326"/>
    </location>
</feature>
<evidence type="ECO:0000259" key="5">
    <source>
        <dbReference type="PROSITE" id="PS52005"/>
    </source>
</evidence>
<gene>
    <name evidence="6" type="ORF">ACFYNQ_50655</name>
</gene>
<keyword evidence="7" id="KW-1185">Reference proteome</keyword>
<keyword evidence="6" id="KW-0378">Hydrolase</keyword>
<feature type="region of interest" description="Disordered" evidence="2">
    <location>
        <begin position="329"/>
        <end position="353"/>
    </location>
</feature>
<keyword evidence="3" id="KW-0812">Transmembrane</keyword>
<evidence type="ECO:0000313" key="6">
    <source>
        <dbReference type="EMBL" id="MFE9606788.1"/>
    </source>
</evidence>
<dbReference type="PROSITE" id="PS52005">
    <property type="entry name" value="CBM56"/>
    <property type="match status" value="1"/>
</dbReference>
<dbReference type="InterPro" id="IPR013320">
    <property type="entry name" value="ConA-like_dom_sf"/>
</dbReference>
<dbReference type="PANTHER" id="PTHR10963:SF55">
    <property type="entry name" value="GLYCOSIDE HYDROLASE FAMILY 16 PROTEIN"/>
    <property type="match status" value="1"/>
</dbReference>
<reference evidence="6 7" key="1">
    <citation type="submission" date="2024-10" db="EMBL/GenBank/DDBJ databases">
        <title>The Natural Products Discovery Center: Release of the First 8490 Sequenced Strains for Exploring Actinobacteria Biosynthetic Diversity.</title>
        <authorList>
            <person name="Kalkreuter E."/>
            <person name="Kautsar S.A."/>
            <person name="Yang D."/>
            <person name="Bader C.D."/>
            <person name="Teijaro C.N."/>
            <person name="Fluegel L."/>
            <person name="Davis C.M."/>
            <person name="Simpson J.R."/>
            <person name="Lauterbach L."/>
            <person name="Steele A.D."/>
            <person name="Gui C."/>
            <person name="Meng S."/>
            <person name="Li G."/>
            <person name="Viehrig K."/>
            <person name="Ye F."/>
            <person name="Su P."/>
            <person name="Kiefer A.F."/>
            <person name="Nichols A."/>
            <person name="Cepeda A.J."/>
            <person name="Yan W."/>
            <person name="Fan B."/>
            <person name="Jiang Y."/>
            <person name="Adhikari A."/>
            <person name="Zheng C.-J."/>
            <person name="Schuster L."/>
            <person name="Cowan T.M."/>
            <person name="Smanski M.J."/>
            <person name="Chevrette M.G."/>
            <person name="De Carvalho L.P.S."/>
            <person name="Shen B."/>
        </authorList>
    </citation>
    <scope>NUCLEOTIDE SEQUENCE [LARGE SCALE GENOMIC DNA]</scope>
    <source>
        <strain evidence="6 7">NPDC006488</strain>
    </source>
</reference>
<dbReference type="InterPro" id="IPR050546">
    <property type="entry name" value="Glycosyl_Hydrlase_16"/>
</dbReference>
<feature type="transmembrane region" description="Helical" evidence="3">
    <location>
        <begin position="20"/>
        <end position="38"/>
    </location>
</feature>
<dbReference type="Gene3D" id="2.60.120.200">
    <property type="match status" value="1"/>
</dbReference>
<evidence type="ECO:0000313" key="7">
    <source>
        <dbReference type="Proteomes" id="UP001601303"/>
    </source>
</evidence>
<dbReference type="Pfam" id="PF26113">
    <property type="entry name" value="GH16_XgeA"/>
    <property type="match status" value="1"/>
</dbReference>
<keyword evidence="3" id="KW-0472">Membrane</keyword>
<dbReference type="InterPro" id="IPR000757">
    <property type="entry name" value="Beta-glucanase-like"/>
</dbReference>
<dbReference type="Pfam" id="PF22184">
    <property type="entry name" value="CBM_56"/>
    <property type="match status" value="1"/>
</dbReference>
<dbReference type="Proteomes" id="UP001601303">
    <property type="component" value="Unassembled WGS sequence"/>
</dbReference>
<evidence type="ECO:0000256" key="3">
    <source>
        <dbReference type="SAM" id="Phobius"/>
    </source>
</evidence>
<proteinExistence type="inferred from homology"/>
<keyword evidence="3" id="KW-1133">Transmembrane helix</keyword>
<feature type="compositionally biased region" description="Gly residues" evidence="2">
    <location>
        <begin position="329"/>
        <end position="349"/>
    </location>
</feature>
<organism evidence="6 7">
    <name type="scientific">Streptomyces hokutonensis</name>
    <dbReference type="NCBI Taxonomy" id="1306990"/>
    <lineage>
        <taxon>Bacteria</taxon>
        <taxon>Bacillati</taxon>
        <taxon>Actinomycetota</taxon>
        <taxon>Actinomycetes</taxon>
        <taxon>Kitasatosporales</taxon>
        <taxon>Streptomycetaceae</taxon>
        <taxon>Streptomyces</taxon>
    </lineage>
</organism>
<accession>A0ABW6MMZ3</accession>
<sequence>MTNSPPPAGAPAGSQRAVPLVLGSTLLLLIGTLVGLIGTGGSAEAAVPGAPAGWTTVFSDDFNGSSGSALNRADWLYDLGTGYLGGAANWGTGEIESATDSTNNVYQDGQGHLVIRALRDGSGHWTSGRIETQRTDFAAPPGGQLQMSASILQPNPASGLGYWPAFWAMGGAARPVGATNWPSIGEFDIMEDVNALSKHSTTFHCGVWAGECHDPDGITSDLQPCASCQTGYHTYSAIIDRTNTAAEQLRFYLDGNLTFTVNENQVSVGTWQAAVDHGFMAIFDLAIAGSYPDKVCGCSSAAQAGSITSGAAMNIDWFAVYQQGASGSTTGGTTTGGTTGGSTTGGSSGGSTTTPDYTAGVTHLSSSQAQITFVPTTPAAYVDVHYLINNAGQQNFRMTNSGGTWTQNVTLAAGSTLTYWFTYEKNGPQYDSPHYTYTQ</sequence>
<evidence type="ECO:0000259" key="4">
    <source>
        <dbReference type="PROSITE" id="PS51762"/>
    </source>
</evidence>
<dbReference type="GO" id="GO:0016787">
    <property type="term" value="F:hydrolase activity"/>
    <property type="evidence" value="ECO:0007669"/>
    <property type="project" value="UniProtKB-KW"/>
</dbReference>
<dbReference type="SUPFAM" id="SSF49899">
    <property type="entry name" value="Concanavalin A-like lectins/glucanases"/>
    <property type="match status" value="1"/>
</dbReference>
<evidence type="ECO:0000256" key="1">
    <source>
        <dbReference type="ARBA" id="ARBA00006865"/>
    </source>
</evidence>
<dbReference type="InterPro" id="IPR047569">
    <property type="entry name" value="CBM56"/>
</dbReference>
<feature type="domain" description="CBM56" evidence="5">
    <location>
        <begin position="351"/>
        <end position="439"/>
    </location>
</feature>
<evidence type="ECO:0000256" key="2">
    <source>
        <dbReference type="SAM" id="MobiDB-lite"/>
    </source>
</evidence>
<comment type="caution">
    <text evidence="6">The sequence shown here is derived from an EMBL/GenBank/DDBJ whole genome shotgun (WGS) entry which is preliminary data.</text>
</comment>